<sequence length="292" mass="31552">MSTAGRSEEQAARWNGPSGQVWTEAQAMMDEMFRGLEELLVDAVGPGERVLDVGCGTGGTTVAIARRLGGDGLCVGVDVSEPMVEAARARAEREGVRAEFVRADAEEHAFEPASFDAVVSRFGVMFFGDSVRAFANLRRAAKSGARLRLIVWRGAEDNPFMTTAERAAAPLLPDLPPRVPDAPGQFGFANRDKVHRLLAESGWSGIGIRPVDVACRIPESELNGYFTRFGPLGQVLPKADEQTRARVVETVRAAFEPYVHGAEVRFTAACWLVEARALPEPDGTARPDSGNR</sequence>
<dbReference type="Pfam" id="PF13649">
    <property type="entry name" value="Methyltransf_25"/>
    <property type="match status" value="1"/>
</dbReference>
<dbReference type="InterPro" id="IPR029063">
    <property type="entry name" value="SAM-dependent_MTases_sf"/>
</dbReference>
<dbReference type="GO" id="GO:0008168">
    <property type="term" value="F:methyltransferase activity"/>
    <property type="evidence" value="ECO:0007669"/>
    <property type="project" value="UniProtKB-KW"/>
</dbReference>
<evidence type="ECO:0000259" key="4">
    <source>
        <dbReference type="Pfam" id="PF13649"/>
    </source>
</evidence>
<dbReference type="InterPro" id="IPR041698">
    <property type="entry name" value="Methyltransf_25"/>
</dbReference>
<evidence type="ECO:0000256" key="1">
    <source>
        <dbReference type="ARBA" id="ARBA00022603"/>
    </source>
</evidence>
<keyword evidence="1 5" id="KW-0489">Methyltransferase</keyword>
<keyword evidence="2" id="KW-0808">Transferase</keyword>
<protein>
    <submittedName>
        <fullName evidence="5">Class I SAM-dependent methyltransferase</fullName>
    </submittedName>
</protein>
<dbReference type="Proteomes" id="UP001500665">
    <property type="component" value="Unassembled WGS sequence"/>
</dbReference>
<evidence type="ECO:0000256" key="2">
    <source>
        <dbReference type="ARBA" id="ARBA00022679"/>
    </source>
</evidence>
<accession>A0ABN1QYY3</accession>
<dbReference type="Gene3D" id="3.40.50.150">
    <property type="entry name" value="Vaccinia Virus protein VP39"/>
    <property type="match status" value="1"/>
</dbReference>
<comment type="caution">
    <text evidence="5">The sequence shown here is derived from an EMBL/GenBank/DDBJ whole genome shotgun (WGS) entry which is preliminary data.</text>
</comment>
<dbReference type="PANTHER" id="PTHR43464">
    <property type="entry name" value="METHYLTRANSFERASE"/>
    <property type="match status" value="1"/>
</dbReference>
<dbReference type="RefSeq" id="WP_344240053.1">
    <property type="nucleotide sequence ID" value="NZ_BAAAHH010000008.1"/>
</dbReference>
<feature type="domain" description="Methyltransferase" evidence="4">
    <location>
        <begin position="50"/>
        <end position="144"/>
    </location>
</feature>
<dbReference type="PANTHER" id="PTHR43464:SF19">
    <property type="entry name" value="UBIQUINONE BIOSYNTHESIS O-METHYLTRANSFERASE, MITOCHONDRIAL"/>
    <property type="match status" value="1"/>
</dbReference>
<dbReference type="CDD" id="cd02440">
    <property type="entry name" value="AdoMet_MTases"/>
    <property type="match status" value="1"/>
</dbReference>
<reference evidence="5 6" key="1">
    <citation type="journal article" date="2019" name="Int. J. Syst. Evol. Microbiol.">
        <title>The Global Catalogue of Microorganisms (GCM) 10K type strain sequencing project: providing services to taxonomists for standard genome sequencing and annotation.</title>
        <authorList>
            <consortium name="The Broad Institute Genomics Platform"/>
            <consortium name="The Broad Institute Genome Sequencing Center for Infectious Disease"/>
            <person name="Wu L."/>
            <person name="Ma J."/>
        </authorList>
    </citation>
    <scope>NUCLEOTIDE SEQUENCE [LARGE SCALE GENOMIC DNA]</scope>
    <source>
        <strain evidence="5 6">JCM 10696</strain>
    </source>
</reference>
<evidence type="ECO:0000313" key="6">
    <source>
        <dbReference type="Proteomes" id="UP001500665"/>
    </source>
</evidence>
<evidence type="ECO:0000256" key="3">
    <source>
        <dbReference type="ARBA" id="ARBA00022691"/>
    </source>
</evidence>
<organism evidence="5 6">
    <name type="scientific">Actinocorallia libanotica</name>
    <dbReference type="NCBI Taxonomy" id="46162"/>
    <lineage>
        <taxon>Bacteria</taxon>
        <taxon>Bacillati</taxon>
        <taxon>Actinomycetota</taxon>
        <taxon>Actinomycetes</taxon>
        <taxon>Streptosporangiales</taxon>
        <taxon>Thermomonosporaceae</taxon>
        <taxon>Actinocorallia</taxon>
    </lineage>
</organism>
<keyword evidence="3" id="KW-0949">S-adenosyl-L-methionine</keyword>
<dbReference type="SUPFAM" id="SSF53335">
    <property type="entry name" value="S-adenosyl-L-methionine-dependent methyltransferases"/>
    <property type="match status" value="1"/>
</dbReference>
<gene>
    <name evidence="5" type="ORF">GCM10009550_24870</name>
</gene>
<dbReference type="GO" id="GO:0032259">
    <property type="term" value="P:methylation"/>
    <property type="evidence" value="ECO:0007669"/>
    <property type="project" value="UniProtKB-KW"/>
</dbReference>
<dbReference type="EMBL" id="BAAAHH010000008">
    <property type="protein sequence ID" value="GAA0948470.1"/>
    <property type="molecule type" value="Genomic_DNA"/>
</dbReference>
<evidence type="ECO:0000313" key="5">
    <source>
        <dbReference type="EMBL" id="GAA0948470.1"/>
    </source>
</evidence>
<keyword evidence="6" id="KW-1185">Reference proteome</keyword>
<name>A0ABN1QYY3_9ACTN</name>
<proteinExistence type="predicted"/>